<accession>A0A3G2S457</accession>
<dbReference type="InterPro" id="IPR045297">
    <property type="entry name" value="Complex1_LYR_LYRM4"/>
</dbReference>
<dbReference type="Pfam" id="PF05347">
    <property type="entry name" value="Complex1_LYR"/>
    <property type="match status" value="1"/>
</dbReference>
<feature type="domain" description="Complex 1 LYR protein" evidence="2">
    <location>
        <begin position="10"/>
        <end position="44"/>
    </location>
</feature>
<dbReference type="PANTHER" id="PTHR13166:SF7">
    <property type="entry name" value="LYR MOTIF-CONTAINING PROTEIN 4"/>
    <property type="match status" value="1"/>
</dbReference>
<comment type="similarity">
    <text evidence="1">Belongs to the complex I LYR family.</text>
</comment>
<evidence type="ECO:0000259" key="2">
    <source>
        <dbReference type="Pfam" id="PF05347"/>
    </source>
</evidence>
<dbReference type="CDD" id="cd20264">
    <property type="entry name" value="Complex1_LYR_LYRM4"/>
    <property type="match status" value="1"/>
</dbReference>
<dbReference type="VEuPathDB" id="FungiDB:DNF11_1596"/>
<evidence type="ECO:0000256" key="1">
    <source>
        <dbReference type="ARBA" id="ARBA00009508"/>
    </source>
</evidence>
<gene>
    <name evidence="3" type="primary">ISD11</name>
    <name evidence="3" type="ORF">DNF11_1596</name>
</gene>
<proteinExistence type="inferred from homology"/>
<dbReference type="EMBL" id="CP033150">
    <property type="protein sequence ID" value="AYO42546.1"/>
    <property type="molecule type" value="Genomic_DNA"/>
</dbReference>
<evidence type="ECO:0000313" key="3">
    <source>
        <dbReference type="EMBL" id="AYO42546.1"/>
    </source>
</evidence>
<reference evidence="3 4" key="1">
    <citation type="submission" date="2018-10" db="EMBL/GenBank/DDBJ databases">
        <title>Complete genome sequence of Malassezia restricta CBS 7877.</title>
        <authorList>
            <person name="Morand S.C."/>
            <person name="Bertignac M."/>
            <person name="Iltis A."/>
            <person name="Kolder I."/>
            <person name="Pirovano W."/>
            <person name="Jourdain R."/>
            <person name="Clavaud C."/>
        </authorList>
    </citation>
    <scope>NUCLEOTIDE SEQUENCE [LARGE SCALE GENOMIC DNA]</scope>
    <source>
        <strain evidence="3 4">CBS 7877</strain>
    </source>
</reference>
<dbReference type="InterPro" id="IPR008011">
    <property type="entry name" value="Complex1_LYR_dom"/>
</dbReference>
<dbReference type="GO" id="GO:1990221">
    <property type="term" value="C:L-cysteine desulfurase complex"/>
    <property type="evidence" value="ECO:0007669"/>
    <property type="project" value="TreeGrafter"/>
</dbReference>
<evidence type="ECO:0000313" key="4">
    <source>
        <dbReference type="Proteomes" id="UP000269793"/>
    </source>
</evidence>
<dbReference type="STRING" id="425264.A0A3G2S457"/>
<protein>
    <submittedName>
        <fullName evidence="3">Protein ISD11</fullName>
    </submittedName>
</protein>
<dbReference type="PANTHER" id="PTHR13166">
    <property type="entry name" value="PROTEIN C6ORF149"/>
    <property type="match status" value="1"/>
</dbReference>
<keyword evidence="4" id="KW-1185">Reference proteome</keyword>
<dbReference type="AlphaFoldDB" id="A0A3G2S457"/>
<name>A0A3G2S457_MALR7</name>
<dbReference type="InterPro" id="IPR051522">
    <property type="entry name" value="ISC_assembly_LYR"/>
</dbReference>
<dbReference type="GO" id="GO:0016226">
    <property type="term" value="P:iron-sulfur cluster assembly"/>
    <property type="evidence" value="ECO:0007669"/>
    <property type="project" value="InterPro"/>
</dbReference>
<sequence>MSVVAPTREQILMLYRAHLATARSFASYNFREYFVRRTRDQFRALLYPETSSAAENVNASNSLLSNVPTTNKAMPSVQPMSADKLSKFYQEATEELQVLQRAAITNRMYAGERLVVEDEAHREWIVRSSDDLGREAAS</sequence>
<dbReference type="GO" id="GO:0005739">
    <property type="term" value="C:mitochondrion"/>
    <property type="evidence" value="ECO:0007669"/>
    <property type="project" value="TreeGrafter"/>
</dbReference>
<dbReference type="OrthoDB" id="275715at2759"/>
<dbReference type="Proteomes" id="UP000269793">
    <property type="component" value="Chromosome III"/>
</dbReference>
<organism evidence="3 4">
    <name type="scientific">Malassezia restricta (strain ATCC 96810 / NBRC 103918 / CBS 7877)</name>
    <name type="common">Seborrheic dermatitis infection agent</name>
    <dbReference type="NCBI Taxonomy" id="425264"/>
    <lineage>
        <taxon>Eukaryota</taxon>
        <taxon>Fungi</taxon>
        <taxon>Dikarya</taxon>
        <taxon>Basidiomycota</taxon>
        <taxon>Ustilaginomycotina</taxon>
        <taxon>Malasseziomycetes</taxon>
        <taxon>Malasseziales</taxon>
        <taxon>Malasseziaceae</taxon>
        <taxon>Malassezia</taxon>
    </lineage>
</organism>